<dbReference type="EMBL" id="CATNWA010018371">
    <property type="protein sequence ID" value="CAI9606955.1"/>
    <property type="molecule type" value="Genomic_DNA"/>
</dbReference>
<protein>
    <submittedName>
        <fullName evidence="1">Uncharacterized protein</fullName>
    </submittedName>
</protein>
<gene>
    <name evidence="1" type="ORF">SPARVUS_LOCUS13858089</name>
</gene>
<evidence type="ECO:0000313" key="2">
    <source>
        <dbReference type="Proteomes" id="UP001162483"/>
    </source>
</evidence>
<sequence length="98" mass="11578">LYLVSHRPCIHEIWSPTVHRTWKCKYFSNYKLLHTFSHQQLEQSCDFYQCPAVHWLKLVGGVFILPYEAAGSLTLCLDSTNWPCSDHMYSPKKKKNYL</sequence>
<accession>A0ABN9GC12</accession>
<proteinExistence type="predicted"/>
<comment type="caution">
    <text evidence="1">The sequence shown here is derived from an EMBL/GenBank/DDBJ whole genome shotgun (WGS) entry which is preliminary data.</text>
</comment>
<evidence type="ECO:0000313" key="1">
    <source>
        <dbReference type="EMBL" id="CAI9606955.1"/>
    </source>
</evidence>
<organism evidence="1 2">
    <name type="scientific">Staurois parvus</name>
    <dbReference type="NCBI Taxonomy" id="386267"/>
    <lineage>
        <taxon>Eukaryota</taxon>
        <taxon>Metazoa</taxon>
        <taxon>Chordata</taxon>
        <taxon>Craniata</taxon>
        <taxon>Vertebrata</taxon>
        <taxon>Euteleostomi</taxon>
        <taxon>Amphibia</taxon>
        <taxon>Batrachia</taxon>
        <taxon>Anura</taxon>
        <taxon>Neobatrachia</taxon>
        <taxon>Ranoidea</taxon>
        <taxon>Ranidae</taxon>
        <taxon>Staurois</taxon>
    </lineage>
</organism>
<keyword evidence="2" id="KW-1185">Reference proteome</keyword>
<feature type="non-terminal residue" evidence="1">
    <location>
        <position position="1"/>
    </location>
</feature>
<name>A0ABN9GC12_9NEOB</name>
<dbReference type="Proteomes" id="UP001162483">
    <property type="component" value="Unassembled WGS sequence"/>
</dbReference>
<reference evidence="1" key="1">
    <citation type="submission" date="2023-05" db="EMBL/GenBank/DDBJ databases">
        <authorList>
            <person name="Stuckert A."/>
        </authorList>
    </citation>
    <scope>NUCLEOTIDE SEQUENCE</scope>
</reference>